<dbReference type="STRING" id="1037660.A0A066W0Q2"/>
<keyword evidence="9" id="KW-0539">Nucleus</keyword>
<accession>A0A066W0Q2</accession>
<dbReference type="PANTHER" id="PTHR10625">
    <property type="entry name" value="HISTONE DEACETYLASE HDAC1-RELATED"/>
    <property type="match status" value="1"/>
</dbReference>
<dbReference type="HOGENOM" id="CLU_007727_7_6_1"/>
<keyword evidence="8" id="KW-0804">Transcription</keyword>
<feature type="region of interest" description="Disordered" evidence="10">
    <location>
        <begin position="67"/>
        <end position="92"/>
    </location>
</feature>
<name>A0A066W0Q2_TILAU</name>
<dbReference type="InterPro" id="IPR023801">
    <property type="entry name" value="His_deacetylse_dom"/>
</dbReference>
<dbReference type="AlphaFoldDB" id="A0A066W0Q2"/>
<evidence type="ECO:0000256" key="10">
    <source>
        <dbReference type="SAM" id="MobiDB-lite"/>
    </source>
</evidence>
<evidence type="ECO:0000256" key="4">
    <source>
        <dbReference type="ARBA" id="ARBA00022491"/>
    </source>
</evidence>
<organism evidence="12 13">
    <name type="scientific">Tilletiaria anomala (strain ATCC 24038 / CBS 436.72 / UBC 951)</name>
    <dbReference type="NCBI Taxonomy" id="1037660"/>
    <lineage>
        <taxon>Eukaryota</taxon>
        <taxon>Fungi</taxon>
        <taxon>Dikarya</taxon>
        <taxon>Basidiomycota</taxon>
        <taxon>Ustilaginomycotina</taxon>
        <taxon>Exobasidiomycetes</taxon>
        <taxon>Georgefischeriales</taxon>
        <taxon>Tilletiariaceae</taxon>
        <taxon>Tilletiaria</taxon>
    </lineage>
</organism>
<keyword evidence="4" id="KW-0678">Repressor</keyword>
<reference evidence="12 13" key="1">
    <citation type="submission" date="2014-05" db="EMBL/GenBank/DDBJ databases">
        <title>Draft genome sequence of a rare smut relative, Tilletiaria anomala UBC 951.</title>
        <authorList>
            <consortium name="DOE Joint Genome Institute"/>
            <person name="Toome M."/>
            <person name="Kuo A."/>
            <person name="Henrissat B."/>
            <person name="Lipzen A."/>
            <person name="Tritt A."/>
            <person name="Yoshinaga Y."/>
            <person name="Zane M."/>
            <person name="Barry K."/>
            <person name="Grigoriev I.V."/>
            <person name="Spatafora J.W."/>
            <person name="Aimea M.C."/>
        </authorList>
    </citation>
    <scope>NUCLEOTIDE SEQUENCE [LARGE SCALE GENOMIC DNA]</scope>
    <source>
        <strain evidence="12 13">UBC 951</strain>
    </source>
</reference>
<comment type="similarity">
    <text evidence="2">Belongs to the histone deacetylase family. HD type 1 subfamily.</text>
</comment>
<dbReference type="EMBL" id="JMSN01000029">
    <property type="protein sequence ID" value="KDN47552.1"/>
    <property type="molecule type" value="Genomic_DNA"/>
</dbReference>
<feature type="domain" description="Histone deacetylase" evidence="11">
    <location>
        <begin position="286"/>
        <end position="446"/>
    </location>
</feature>
<evidence type="ECO:0000256" key="5">
    <source>
        <dbReference type="ARBA" id="ARBA00022801"/>
    </source>
</evidence>
<evidence type="ECO:0000256" key="9">
    <source>
        <dbReference type="ARBA" id="ARBA00023242"/>
    </source>
</evidence>
<protein>
    <recommendedName>
        <fullName evidence="3">histone deacetylase</fullName>
        <ecNumber evidence="3">3.5.1.98</ecNumber>
    </recommendedName>
</protein>
<keyword evidence="13" id="KW-1185">Reference proteome</keyword>
<feature type="region of interest" description="Disordered" evidence="10">
    <location>
        <begin position="1"/>
        <end position="26"/>
    </location>
</feature>
<evidence type="ECO:0000256" key="7">
    <source>
        <dbReference type="ARBA" id="ARBA00023015"/>
    </source>
</evidence>
<feature type="domain" description="Histone deacetylase" evidence="11">
    <location>
        <begin position="123"/>
        <end position="265"/>
    </location>
</feature>
<feature type="compositionally biased region" description="Basic and acidic residues" evidence="10">
    <location>
        <begin position="1"/>
        <end position="12"/>
    </location>
</feature>
<comment type="subcellular location">
    <subcellularLocation>
        <location evidence="1">Nucleus</location>
    </subcellularLocation>
</comment>
<dbReference type="PRINTS" id="PR01270">
    <property type="entry name" value="HDASUPER"/>
</dbReference>
<feature type="region of interest" description="Disordered" evidence="10">
    <location>
        <begin position="153"/>
        <end position="193"/>
    </location>
</feature>
<dbReference type="GO" id="GO:0141221">
    <property type="term" value="F:histone deacetylase activity, hydrolytic mechanism"/>
    <property type="evidence" value="ECO:0007669"/>
    <property type="project" value="UniProtKB-EC"/>
</dbReference>
<dbReference type="SUPFAM" id="SSF52768">
    <property type="entry name" value="Arginase/deacetylase"/>
    <property type="match status" value="1"/>
</dbReference>
<gene>
    <name evidence="12" type="ORF">K437DRAFT_234693</name>
</gene>
<keyword evidence="5" id="KW-0378">Hydrolase</keyword>
<feature type="compositionally biased region" description="Low complexity" evidence="10">
    <location>
        <begin position="74"/>
        <end position="85"/>
    </location>
</feature>
<evidence type="ECO:0000256" key="6">
    <source>
        <dbReference type="ARBA" id="ARBA00022853"/>
    </source>
</evidence>
<evidence type="ECO:0000313" key="13">
    <source>
        <dbReference type="Proteomes" id="UP000027361"/>
    </source>
</evidence>
<dbReference type="PANTHER" id="PTHR10625:SF14">
    <property type="entry name" value="HISTONE DEACETYLASE 8"/>
    <property type="match status" value="1"/>
</dbReference>
<dbReference type="InterPro" id="IPR023696">
    <property type="entry name" value="Ureohydrolase_dom_sf"/>
</dbReference>
<dbReference type="RefSeq" id="XP_013243889.1">
    <property type="nucleotide sequence ID" value="XM_013388435.1"/>
</dbReference>
<dbReference type="OrthoDB" id="73273at2759"/>
<dbReference type="OMA" id="IHHYAPG"/>
<evidence type="ECO:0000256" key="3">
    <source>
        <dbReference type="ARBA" id="ARBA00012111"/>
    </source>
</evidence>
<dbReference type="EC" id="3.5.1.98" evidence="3"/>
<dbReference type="InterPro" id="IPR000286">
    <property type="entry name" value="HDACs"/>
</dbReference>
<dbReference type="GO" id="GO:0031507">
    <property type="term" value="P:heterochromatin formation"/>
    <property type="evidence" value="ECO:0007669"/>
    <property type="project" value="TreeGrafter"/>
</dbReference>
<evidence type="ECO:0000313" key="12">
    <source>
        <dbReference type="EMBL" id="KDN47552.1"/>
    </source>
</evidence>
<proteinExistence type="inferred from homology"/>
<dbReference type="Proteomes" id="UP000027361">
    <property type="component" value="Unassembled WGS sequence"/>
</dbReference>
<evidence type="ECO:0000256" key="1">
    <source>
        <dbReference type="ARBA" id="ARBA00004123"/>
    </source>
</evidence>
<sequence length="522" mass="57031">MSSSEVEKREKLLQASPGGRQPEGKRVAYLVSPDLIRSSDALVCHPGRSSCVHSLVYHLGLLDPAETSEQPVKESSNSSSCASSDGGEESELAELKRMLDPDASYIFPEQGSKPSEHRRAKLVISPLASDEQLMAFHDTCYVKALLGEASLKGDTSEGHEANSALASPTKRPRFDTKSKANVQSQSKRESQFGLEDDCPRFPLLAQHVRTVAGATIHAADLLANHQADVTIVWDGGRHHAHRSKAAGFCYVNDIVLGILALKRPRKVPQSRNVGSGSRKQKTILTRFERVLYLDLDLHWGDGVEQAFYSSSSVLTLSVHHHAQGFFPCRDTRESANGSFQVSSGPESAPAHALSLPLRPGATSETLSAVYASCIDPIIETFEPQAIVVQCGTDGAAGDPHGVWNLCSAGYLDVIGRILKRDKATLLLGGGGYDSPNAARVWAGVTSLALQHGENKDLESIRFELLAKKVPDQTFWSEMSGNDSLKVHAGEMKNENDEQYLQQLADRFEHYKSLLTKWRQERK</sequence>
<dbReference type="GeneID" id="25262871"/>
<dbReference type="InParanoid" id="A0A066W0Q2"/>
<dbReference type="InterPro" id="IPR037138">
    <property type="entry name" value="His_deacetylse_dom_sf"/>
</dbReference>
<dbReference type="Pfam" id="PF00850">
    <property type="entry name" value="Hist_deacetyl"/>
    <property type="match status" value="2"/>
</dbReference>
<comment type="caution">
    <text evidence="12">The sequence shown here is derived from an EMBL/GenBank/DDBJ whole genome shotgun (WGS) entry which is preliminary data.</text>
</comment>
<evidence type="ECO:0000256" key="2">
    <source>
        <dbReference type="ARBA" id="ARBA00006457"/>
    </source>
</evidence>
<keyword evidence="6" id="KW-0156">Chromatin regulator</keyword>
<dbReference type="Gene3D" id="3.40.800.20">
    <property type="entry name" value="Histone deacetylase domain"/>
    <property type="match status" value="1"/>
</dbReference>
<evidence type="ECO:0000256" key="8">
    <source>
        <dbReference type="ARBA" id="ARBA00023163"/>
    </source>
</evidence>
<dbReference type="GO" id="GO:0005634">
    <property type="term" value="C:nucleus"/>
    <property type="evidence" value="ECO:0007669"/>
    <property type="project" value="UniProtKB-SubCell"/>
</dbReference>
<evidence type="ECO:0000259" key="11">
    <source>
        <dbReference type="Pfam" id="PF00850"/>
    </source>
</evidence>
<keyword evidence="7" id="KW-0805">Transcription regulation</keyword>